<evidence type="ECO:0000313" key="2">
    <source>
        <dbReference type="Proteomes" id="UP001329430"/>
    </source>
</evidence>
<evidence type="ECO:0000313" key="1">
    <source>
        <dbReference type="EMBL" id="KAK5648024.1"/>
    </source>
</evidence>
<name>A0AAN7VMA5_9COLE</name>
<gene>
    <name evidence="1" type="ORF">RI129_002916</name>
</gene>
<keyword evidence="2" id="KW-1185">Reference proteome</keyword>
<comment type="caution">
    <text evidence="1">The sequence shown here is derived from an EMBL/GenBank/DDBJ whole genome shotgun (WGS) entry which is preliminary data.</text>
</comment>
<dbReference type="AlphaFoldDB" id="A0AAN7VMA5"/>
<organism evidence="1 2">
    <name type="scientific">Pyrocoelia pectoralis</name>
    <dbReference type="NCBI Taxonomy" id="417401"/>
    <lineage>
        <taxon>Eukaryota</taxon>
        <taxon>Metazoa</taxon>
        <taxon>Ecdysozoa</taxon>
        <taxon>Arthropoda</taxon>
        <taxon>Hexapoda</taxon>
        <taxon>Insecta</taxon>
        <taxon>Pterygota</taxon>
        <taxon>Neoptera</taxon>
        <taxon>Endopterygota</taxon>
        <taxon>Coleoptera</taxon>
        <taxon>Polyphaga</taxon>
        <taxon>Elateriformia</taxon>
        <taxon>Elateroidea</taxon>
        <taxon>Lampyridae</taxon>
        <taxon>Lampyrinae</taxon>
        <taxon>Pyrocoelia</taxon>
    </lineage>
</organism>
<protein>
    <recommendedName>
        <fullName evidence="3">Regulatory protein zeste</fullName>
    </recommendedName>
</protein>
<accession>A0AAN7VMA5</accession>
<dbReference type="EMBL" id="JAVRBK010000002">
    <property type="protein sequence ID" value="KAK5648024.1"/>
    <property type="molecule type" value="Genomic_DNA"/>
</dbReference>
<evidence type="ECO:0008006" key="3">
    <source>
        <dbReference type="Google" id="ProtNLM"/>
    </source>
</evidence>
<reference evidence="1 2" key="1">
    <citation type="journal article" date="2024" name="Insects">
        <title>An Improved Chromosome-Level Genome Assembly of the Firefly Pyrocoelia pectoralis.</title>
        <authorList>
            <person name="Fu X."/>
            <person name="Meyer-Rochow V.B."/>
            <person name="Ballantyne L."/>
            <person name="Zhu X."/>
        </authorList>
    </citation>
    <scope>NUCLEOTIDE SEQUENCE [LARGE SCALE GENOMIC DNA]</scope>
    <source>
        <strain evidence="1">XCY_ONT2</strain>
    </source>
</reference>
<proteinExistence type="predicted"/>
<dbReference type="Proteomes" id="UP001329430">
    <property type="component" value="Chromosome 2"/>
</dbReference>
<sequence length="95" mass="11003">MPGPKKNWTAWRRTWQDLKKNAKKRNTEVKQYARGTGGGPPFNPIFTKEESTILHILDQVEVEGDATIRESCVIWDVSVFILKNYKNVQYAFTSE</sequence>